<dbReference type="EMBL" id="NQWI01000003">
    <property type="protein sequence ID" value="PDW04886.1"/>
    <property type="molecule type" value="Genomic_DNA"/>
</dbReference>
<sequence length="75" mass="8558">MKPRRWYSSPEVNPTQQSLPVRPFPAAIYWMFTRLTRHEQGAIIKGPTPPLAPQPHPKATSGIMMPERPRRINAA</sequence>
<keyword evidence="3" id="KW-1185">Reference proteome</keyword>
<comment type="caution">
    <text evidence="2">The sequence shown here is derived from an EMBL/GenBank/DDBJ whole genome shotgun (WGS) entry which is preliminary data.</text>
</comment>
<dbReference type="AlphaFoldDB" id="A0A2A6RPN0"/>
<evidence type="ECO:0000256" key="1">
    <source>
        <dbReference type="SAM" id="MobiDB-lite"/>
    </source>
</evidence>
<dbReference type="RefSeq" id="WP_097642299.1">
    <property type="nucleotide sequence ID" value="NZ_NQWI01000003.1"/>
</dbReference>
<organism evidence="2 3">
    <name type="scientific">Candidatus Viridilinea mediisalina</name>
    <dbReference type="NCBI Taxonomy" id="2024553"/>
    <lineage>
        <taxon>Bacteria</taxon>
        <taxon>Bacillati</taxon>
        <taxon>Chloroflexota</taxon>
        <taxon>Chloroflexia</taxon>
        <taxon>Chloroflexales</taxon>
        <taxon>Chloroflexineae</taxon>
        <taxon>Oscillochloridaceae</taxon>
        <taxon>Candidatus Viridilinea</taxon>
    </lineage>
</organism>
<evidence type="ECO:0000313" key="2">
    <source>
        <dbReference type="EMBL" id="PDW04886.1"/>
    </source>
</evidence>
<reference evidence="3" key="1">
    <citation type="submission" date="2017-08" db="EMBL/GenBank/DDBJ databases">
        <authorList>
            <person name="Grouzdev D.S."/>
            <person name="Gaisin V.A."/>
            <person name="Rysina M.S."/>
            <person name="Gorlenko V.M."/>
        </authorList>
    </citation>
    <scope>NUCLEOTIDE SEQUENCE [LARGE SCALE GENOMIC DNA]</scope>
    <source>
        <strain evidence="3">Kir15-3F</strain>
    </source>
</reference>
<name>A0A2A6RPN0_9CHLR</name>
<evidence type="ECO:0000313" key="3">
    <source>
        <dbReference type="Proteomes" id="UP000220527"/>
    </source>
</evidence>
<proteinExistence type="predicted"/>
<accession>A0A2A6RPN0</accession>
<protein>
    <submittedName>
        <fullName evidence="2">Uncharacterized protein</fullName>
    </submittedName>
</protein>
<gene>
    <name evidence="2" type="ORF">CJ255_01385</name>
</gene>
<feature type="compositionally biased region" description="Pro residues" evidence="1">
    <location>
        <begin position="47"/>
        <end position="56"/>
    </location>
</feature>
<feature type="region of interest" description="Disordered" evidence="1">
    <location>
        <begin position="43"/>
        <end position="75"/>
    </location>
</feature>
<dbReference type="OrthoDB" id="165816at2"/>
<dbReference type="Proteomes" id="UP000220527">
    <property type="component" value="Unassembled WGS sequence"/>
</dbReference>